<sequence length="113" mass="12961">MTSILQPLLELTDDALGHGTVFRFPGVWPHEAMVDLMLFDNPDERHPHGFMVCTGQKAGLILVLLPPESRHPNLRGVRTEWLVSEWAHWIYPECPVGKVRVLRRYPAPIQVEM</sequence>
<gene>
    <name evidence="2" type="ORF">EKL94_11155</name>
</gene>
<dbReference type="InterPro" id="IPR029077">
    <property type="entry name" value="Imm45"/>
</dbReference>
<dbReference type="Proteomes" id="UP000271705">
    <property type="component" value="Unassembled WGS sequence"/>
</dbReference>
<proteinExistence type="predicted"/>
<reference evidence="2 3" key="1">
    <citation type="submission" date="2018-12" db="EMBL/GenBank/DDBJ databases">
        <authorList>
            <person name="Kartti S."/>
            <person name="Manni A."/>
            <person name="Chemao El Fihri M.W."/>
            <person name="Laamarti M."/>
            <person name="Temsamani L."/>
            <person name="El Jamali J.E."/>
            <person name="Ouadghiri M."/>
            <person name="Ibrahimi A."/>
            <person name="Filati-Maltouf A."/>
        </authorList>
    </citation>
    <scope>NUCLEOTIDE SEQUENCE [LARGE SCALE GENOMIC DNA]</scope>
    <source>
        <strain evidence="2 3">MDMC339</strain>
    </source>
</reference>
<dbReference type="EMBL" id="RXLZ01000028">
    <property type="protein sequence ID" value="RTQ89063.1"/>
    <property type="molecule type" value="Genomic_DNA"/>
</dbReference>
<protein>
    <recommendedName>
        <fullName evidence="1">Immunity protein 45 domain-containing protein</fullName>
    </recommendedName>
</protein>
<evidence type="ECO:0000313" key="2">
    <source>
        <dbReference type="EMBL" id="RTQ89063.1"/>
    </source>
</evidence>
<evidence type="ECO:0000259" key="1">
    <source>
        <dbReference type="Pfam" id="PF15572"/>
    </source>
</evidence>
<dbReference type="RefSeq" id="WP_126929154.1">
    <property type="nucleotide sequence ID" value="NZ_RXLZ01000028.1"/>
</dbReference>
<accession>A0A3S0JIU6</accession>
<evidence type="ECO:0000313" key="3">
    <source>
        <dbReference type="Proteomes" id="UP000271705"/>
    </source>
</evidence>
<dbReference type="AlphaFoldDB" id="A0A3S0JIU6"/>
<dbReference type="Pfam" id="PF15572">
    <property type="entry name" value="Imm45"/>
    <property type="match status" value="1"/>
</dbReference>
<comment type="caution">
    <text evidence="2">The sequence shown here is derived from an EMBL/GenBank/DDBJ whole genome shotgun (WGS) entry which is preliminary data.</text>
</comment>
<organism evidence="2 3">
    <name type="scientific">Stenotrophomonas maltophilia</name>
    <name type="common">Pseudomonas maltophilia</name>
    <name type="synonym">Xanthomonas maltophilia</name>
    <dbReference type="NCBI Taxonomy" id="40324"/>
    <lineage>
        <taxon>Bacteria</taxon>
        <taxon>Pseudomonadati</taxon>
        <taxon>Pseudomonadota</taxon>
        <taxon>Gammaproteobacteria</taxon>
        <taxon>Lysobacterales</taxon>
        <taxon>Lysobacteraceae</taxon>
        <taxon>Stenotrophomonas</taxon>
        <taxon>Stenotrophomonas maltophilia group</taxon>
    </lineage>
</organism>
<name>A0A3S0JIU6_STEMA</name>
<feature type="domain" description="Immunity protein 45" evidence="1">
    <location>
        <begin position="11"/>
        <end position="101"/>
    </location>
</feature>